<dbReference type="Proteomes" id="UP000663828">
    <property type="component" value="Unassembled WGS sequence"/>
</dbReference>
<organism evidence="1 2">
    <name type="scientific">Adineta ricciae</name>
    <name type="common">Rotifer</name>
    <dbReference type="NCBI Taxonomy" id="249248"/>
    <lineage>
        <taxon>Eukaryota</taxon>
        <taxon>Metazoa</taxon>
        <taxon>Spiralia</taxon>
        <taxon>Gnathifera</taxon>
        <taxon>Rotifera</taxon>
        <taxon>Eurotatoria</taxon>
        <taxon>Bdelloidea</taxon>
        <taxon>Adinetida</taxon>
        <taxon>Adinetidae</taxon>
        <taxon>Adineta</taxon>
    </lineage>
</organism>
<evidence type="ECO:0000313" key="1">
    <source>
        <dbReference type="EMBL" id="CAF1294676.1"/>
    </source>
</evidence>
<keyword evidence="2" id="KW-1185">Reference proteome</keyword>
<name>A0A815DAL7_ADIRI</name>
<reference evidence="1" key="1">
    <citation type="submission" date="2021-02" db="EMBL/GenBank/DDBJ databases">
        <authorList>
            <person name="Nowell W R."/>
        </authorList>
    </citation>
    <scope>NUCLEOTIDE SEQUENCE</scope>
</reference>
<protein>
    <submittedName>
        <fullName evidence="1">Uncharacterized protein</fullName>
    </submittedName>
</protein>
<accession>A0A815DAL7</accession>
<dbReference type="AlphaFoldDB" id="A0A815DAL7"/>
<sequence length="136" mass="15891">MAASKKNFYFLSWNLISSINNPLDVTQGNEVIEITIRDIDDCRRLGHYTIPVVQSGQPFTSLKVNLLYQKGLVVETFKNIYATIEIYRGIERRLIFTNCLILPGPCFMDRTIVRVPIYRIWHIDDYIHMILRNALL</sequence>
<proteinExistence type="predicted"/>
<dbReference type="EMBL" id="CAJNOR010002440">
    <property type="protein sequence ID" value="CAF1294676.1"/>
    <property type="molecule type" value="Genomic_DNA"/>
</dbReference>
<evidence type="ECO:0000313" key="2">
    <source>
        <dbReference type="Proteomes" id="UP000663828"/>
    </source>
</evidence>
<gene>
    <name evidence="1" type="ORF">XAT740_LOCUS28529</name>
</gene>
<comment type="caution">
    <text evidence="1">The sequence shown here is derived from an EMBL/GenBank/DDBJ whole genome shotgun (WGS) entry which is preliminary data.</text>
</comment>